<gene>
    <name evidence="2" type="primary">CABLES1</name>
    <name evidence="2" type="synonym">cables1</name>
</gene>
<dbReference type="Bgee" id="ENSORLG00000017673">
    <property type="expression patterns" value="Expressed in animal zygote and 13 other cell types or tissues"/>
</dbReference>
<feature type="region of interest" description="Disordered" evidence="1">
    <location>
        <begin position="1"/>
        <end position="77"/>
    </location>
</feature>
<feature type="region of interest" description="Disordered" evidence="1">
    <location>
        <begin position="102"/>
        <end position="137"/>
    </location>
</feature>
<evidence type="ECO:0000256" key="1">
    <source>
        <dbReference type="SAM" id="MobiDB-lite"/>
    </source>
</evidence>
<feature type="compositionally biased region" description="Polar residues" evidence="1">
    <location>
        <begin position="120"/>
        <end position="129"/>
    </location>
</feature>
<dbReference type="GO" id="GO:0051726">
    <property type="term" value="P:regulation of cell cycle"/>
    <property type="evidence" value="ECO:0007669"/>
    <property type="project" value="InterPro"/>
</dbReference>
<protein>
    <submittedName>
        <fullName evidence="2">Cdk5 and Abl enzyme substrate 1</fullName>
    </submittedName>
</protein>
<dbReference type="GeneTree" id="ENSGT00400000022086"/>
<accession>A0A3B3I3F3</accession>
<keyword evidence="3" id="KW-1185">Reference proteome</keyword>
<feature type="compositionally biased region" description="Low complexity" evidence="1">
    <location>
        <begin position="1"/>
        <end position="13"/>
    </location>
</feature>
<organism evidence="2 3">
    <name type="scientific">Oryzias latipes</name>
    <name type="common">Japanese rice fish</name>
    <name type="synonym">Japanese killifish</name>
    <dbReference type="NCBI Taxonomy" id="8090"/>
    <lineage>
        <taxon>Eukaryota</taxon>
        <taxon>Metazoa</taxon>
        <taxon>Chordata</taxon>
        <taxon>Craniata</taxon>
        <taxon>Vertebrata</taxon>
        <taxon>Euteleostomi</taxon>
        <taxon>Actinopterygii</taxon>
        <taxon>Neopterygii</taxon>
        <taxon>Teleostei</taxon>
        <taxon>Neoteleostei</taxon>
        <taxon>Acanthomorphata</taxon>
        <taxon>Ovalentaria</taxon>
        <taxon>Atherinomorphae</taxon>
        <taxon>Beloniformes</taxon>
        <taxon>Adrianichthyidae</taxon>
        <taxon>Oryziinae</taxon>
        <taxon>Oryzias</taxon>
    </lineage>
</organism>
<dbReference type="Proteomes" id="UP000001038">
    <property type="component" value="Chromosome 17"/>
</dbReference>
<dbReference type="PIRSF" id="PIRSF025798">
    <property type="entry name" value="Cables"/>
    <property type="match status" value="1"/>
</dbReference>
<dbReference type="PANTHER" id="PTHR22896">
    <property type="entry name" value="CDK5 AND ABL1 ENZYME SUBSTRATE 1"/>
    <property type="match status" value="1"/>
</dbReference>
<dbReference type="InterPro" id="IPR036915">
    <property type="entry name" value="Cyclin-like_sf"/>
</dbReference>
<dbReference type="PANTHER" id="PTHR22896:SF1">
    <property type="entry name" value="CDK5 AND ABL1 ENZYME SUBSTRATE 1"/>
    <property type="match status" value="1"/>
</dbReference>
<dbReference type="AlphaFoldDB" id="A0A3B3I3F3"/>
<evidence type="ECO:0000313" key="2">
    <source>
        <dbReference type="Ensembl" id="ENSORLP00000038576.1"/>
    </source>
</evidence>
<reference evidence="2 3" key="1">
    <citation type="journal article" date="2007" name="Nature">
        <title>The medaka draft genome and insights into vertebrate genome evolution.</title>
        <authorList>
            <person name="Kasahara M."/>
            <person name="Naruse K."/>
            <person name="Sasaki S."/>
            <person name="Nakatani Y."/>
            <person name="Qu W."/>
            <person name="Ahsan B."/>
            <person name="Yamada T."/>
            <person name="Nagayasu Y."/>
            <person name="Doi K."/>
            <person name="Kasai Y."/>
            <person name="Jindo T."/>
            <person name="Kobayashi D."/>
            <person name="Shimada A."/>
            <person name="Toyoda A."/>
            <person name="Kuroki Y."/>
            <person name="Fujiyama A."/>
            <person name="Sasaki T."/>
            <person name="Shimizu A."/>
            <person name="Asakawa S."/>
            <person name="Shimizu N."/>
            <person name="Hashimoto S."/>
            <person name="Yang J."/>
            <person name="Lee Y."/>
            <person name="Matsushima K."/>
            <person name="Sugano S."/>
            <person name="Sakaizumi M."/>
            <person name="Narita T."/>
            <person name="Ohishi K."/>
            <person name="Haga S."/>
            <person name="Ohta F."/>
            <person name="Nomoto H."/>
            <person name="Nogata K."/>
            <person name="Morishita T."/>
            <person name="Endo T."/>
            <person name="Shin-I T."/>
            <person name="Takeda H."/>
            <person name="Morishita S."/>
            <person name="Kohara Y."/>
        </authorList>
    </citation>
    <scope>NUCLEOTIDE SEQUENCE [LARGE SCALE GENOMIC DNA]</scope>
    <source>
        <strain evidence="2 3">Hd-rR</strain>
    </source>
</reference>
<sequence length="506" mass="55903">MAAATSSGASTATLQMRHSGVEQTRKRIDPKRRQAALSFLSNISLDGRPVQDDAENPEQEDEPPEARTSLSAASPERAAAAAATAAQALALANQALLANNRASSGLPSSPGGTDAEADASTPSTFNSPFSALPASTRGRLQTYTQGIVPAPYSRQFSPNYCPEIGQIEPQRSRRRLISQRSSLETLEDIEENAPLRRCRTLSGSPRPKSFKKIHFIKNMRQHDMRNGRIVLISGRRSFYSVFSVLPYRDCSQTGDVKVEGRQRHPSGGVSAKEMVIGLEGVELGADGKTVSYTQLLYPTNGLGGRRNTIDSTSSFAQSRNASHRSLSLGRANSNQSSLDAGNDFGDIREYDPNLLDDPQWPCGKHKRVLIFPSYMTTVIEYVKPFDLKKDMNETFKEKFPLVRLTLSKIRSLKREIRKLAQDECGYEEPTVAMAFVYFEKLVLQGKLNKQNRKLCAGACVLLAAKIGGDLKKQEVKLLIDVSLIQSWKMTRGCLRVWFVTKKILML</sequence>
<evidence type="ECO:0000313" key="3">
    <source>
        <dbReference type="Proteomes" id="UP000001038"/>
    </source>
</evidence>
<reference evidence="2" key="3">
    <citation type="submission" date="2025-09" db="UniProtKB">
        <authorList>
            <consortium name="Ensembl"/>
        </authorList>
    </citation>
    <scope>IDENTIFICATION</scope>
    <source>
        <strain evidence="2">Hd-rR</strain>
    </source>
</reference>
<dbReference type="Gene3D" id="1.10.472.10">
    <property type="entry name" value="Cyclin-like"/>
    <property type="match status" value="1"/>
</dbReference>
<reference evidence="2" key="2">
    <citation type="submission" date="2025-08" db="UniProtKB">
        <authorList>
            <consortium name="Ensembl"/>
        </authorList>
    </citation>
    <scope>IDENTIFICATION</scope>
    <source>
        <strain evidence="2">Hd-rR</strain>
    </source>
</reference>
<dbReference type="SUPFAM" id="SSF47954">
    <property type="entry name" value="Cyclin-like"/>
    <property type="match status" value="1"/>
</dbReference>
<name>A0A3B3I3F3_ORYLA</name>
<dbReference type="Ensembl" id="ENSORLT00000031118.1">
    <property type="protein sequence ID" value="ENSORLP00000038576.1"/>
    <property type="gene ID" value="ENSORLG00000017673.2"/>
</dbReference>
<feature type="compositionally biased region" description="Acidic residues" evidence="1">
    <location>
        <begin position="52"/>
        <end position="63"/>
    </location>
</feature>
<dbReference type="InterPro" id="IPR012388">
    <property type="entry name" value="CABLES1/2"/>
</dbReference>
<proteinExistence type="predicted"/>